<comment type="caution">
    <text evidence="3">The sequence shown here is derived from an EMBL/GenBank/DDBJ whole genome shotgun (WGS) entry which is preliminary data.</text>
</comment>
<proteinExistence type="predicted"/>
<name>M5U1H6_9BACT</name>
<evidence type="ECO:0000259" key="2">
    <source>
        <dbReference type="Pfam" id="PF00188"/>
    </source>
</evidence>
<dbReference type="Pfam" id="PF00188">
    <property type="entry name" value="CAP"/>
    <property type="match status" value="1"/>
</dbReference>
<organism evidence="3 4">
    <name type="scientific">Rhodopirellula sallentina SM41</name>
    <dbReference type="NCBI Taxonomy" id="1263870"/>
    <lineage>
        <taxon>Bacteria</taxon>
        <taxon>Pseudomonadati</taxon>
        <taxon>Planctomycetota</taxon>
        <taxon>Planctomycetia</taxon>
        <taxon>Pirellulales</taxon>
        <taxon>Pirellulaceae</taxon>
        <taxon>Rhodopirellula</taxon>
    </lineage>
</organism>
<evidence type="ECO:0000313" key="4">
    <source>
        <dbReference type="Proteomes" id="UP000011885"/>
    </source>
</evidence>
<evidence type="ECO:0000256" key="1">
    <source>
        <dbReference type="SAM" id="SignalP"/>
    </source>
</evidence>
<dbReference type="CDD" id="cd05379">
    <property type="entry name" value="CAP_bacterial"/>
    <property type="match status" value="1"/>
</dbReference>
<keyword evidence="1" id="KW-0732">Signal</keyword>
<dbReference type="SUPFAM" id="SSF55797">
    <property type="entry name" value="PR-1-like"/>
    <property type="match status" value="1"/>
</dbReference>
<sequence>MRYLSAMCVLFLSLTTLHADSPKESLSEQVENSIVKETNSFRKEHDLPPLQRESSLTKTAKRFASFMAETGKYGHHADGKTPAERAKEAGYEYCVVRENIAYRTNTGDITAESLSDVFVPGWIESPPHRENMLADYITQTGVAVSSTDGVTYYAVQLFGRPKSAAIDLTVKNESEQTQTLVVDTNDSTDQVEMPPRSVVTMNRCFPTKLRLKASDSAITLKQSATLTITDAGLMQRSPTEVQ</sequence>
<dbReference type="PANTHER" id="PTHR31157:SF1">
    <property type="entry name" value="SCP DOMAIN-CONTAINING PROTEIN"/>
    <property type="match status" value="1"/>
</dbReference>
<reference evidence="3 4" key="1">
    <citation type="journal article" date="2013" name="Mar. Genomics">
        <title>Expression of sulfatases in Rhodopirellula baltica and the diversity of sulfatases in the genus Rhodopirellula.</title>
        <authorList>
            <person name="Wegner C.E."/>
            <person name="Richter-Heitmann T."/>
            <person name="Klindworth A."/>
            <person name="Klockow C."/>
            <person name="Richter M."/>
            <person name="Achstetter T."/>
            <person name="Glockner F.O."/>
            <person name="Harder J."/>
        </authorList>
    </citation>
    <scope>NUCLEOTIDE SEQUENCE [LARGE SCALE GENOMIC DNA]</scope>
    <source>
        <strain evidence="3 4">SM41</strain>
    </source>
</reference>
<feature type="domain" description="SCP" evidence="2">
    <location>
        <begin position="37"/>
        <end position="158"/>
    </location>
</feature>
<dbReference type="InterPro" id="IPR035940">
    <property type="entry name" value="CAP_sf"/>
</dbReference>
<dbReference type="Proteomes" id="UP000011885">
    <property type="component" value="Unassembled WGS sequence"/>
</dbReference>
<dbReference type="RefSeq" id="WP_008680650.1">
    <property type="nucleotide sequence ID" value="NZ_ANOH01000228.1"/>
</dbReference>
<dbReference type="Gene3D" id="3.40.33.10">
    <property type="entry name" value="CAP"/>
    <property type="match status" value="1"/>
</dbReference>
<feature type="chain" id="PRO_5004072774" evidence="1">
    <location>
        <begin position="20"/>
        <end position="242"/>
    </location>
</feature>
<dbReference type="InterPro" id="IPR014044">
    <property type="entry name" value="CAP_dom"/>
</dbReference>
<gene>
    <name evidence="3" type="ORF">RSSM_03458</name>
</gene>
<dbReference type="PATRIC" id="fig|1263870.3.peg.3680"/>
<dbReference type="AlphaFoldDB" id="M5U1H6"/>
<protein>
    <submittedName>
        <fullName evidence="3">Secreted protein containing SCP-like extracellular domain protein</fullName>
    </submittedName>
</protein>
<dbReference type="PANTHER" id="PTHR31157">
    <property type="entry name" value="SCP DOMAIN-CONTAINING PROTEIN"/>
    <property type="match status" value="1"/>
</dbReference>
<dbReference type="EMBL" id="ANOH01000228">
    <property type="protein sequence ID" value="EMI55134.1"/>
    <property type="molecule type" value="Genomic_DNA"/>
</dbReference>
<keyword evidence="4" id="KW-1185">Reference proteome</keyword>
<feature type="signal peptide" evidence="1">
    <location>
        <begin position="1"/>
        <end position="19"/>
    </location>
</feature>
<accession>M5U1H6</accession>
<dbReference type="OrthoDB" id="68195at2"/>
<evidence type="ECO:0000313" key="3">
    <source>
        <dbReference type="EMBL" id="EMI55134.1"/>
    </source>
</evidence>